<gene>
    <name evidence="1" type="primary">D2</name>
    <name evidence="1" type="ORF">E2C01_024552</name>
</gene>
<dbReference type="PANTHER" id="PTHR11362:SF82">
    <property type="entry name" value="PHOSPHATIDYLETHANOLAMINE-BINDING PROTEIN 4"/>
    <property type="match status" value="1"/>
</dbReference>
<dbReference type="PANTHER" id="PTHR11362">
    <property type="entry name" value="PHOSPHATIDYLETHANOLAMINE-BINDING PROTEIN"/>
    <property type="match status" value="1"/>
</dbReference>
<evidence type="ECO:0000313" key="1">
    <source>
        <dbReference type="EMBL" id="MPC31267.1"/>
    </source>
</evidence>
<dbReference type="Pfam" id="PF01161">
    <property type="entry name" value="PBP"/>
    <property type="match status" value="1"/>
</dbReference>
<dbReference type="InterPro" id="IPR036610">
    <property type="entry name" value="PEBP-like_sf"/>
</dbReference>
<dbReference type="InterPro" id="IPR035810">
    <property type="entry name" value="PEBP_euk"/>
</dbReference>
<comment type="caution">
    <text evidence="1">The sequence shown here is derived from an EMBL/GenBank/DDBJ whole genome shotgun (WGS) entry which is preliminary data.</text>
</comment>
<accession>A0A5B7ED55</accession>
<dbReference type="Proteomes" id="UP000324222">
    <property type="component" value="Unassembled WGS sequence"/>
</dbReference>
<sequence>MPRAPSETSRLLALPLHKAYTQDLKPLATMRRFVPGDDIAIAVHSLTRRAATCTLDSITWSCSATPHLTLKFSKVTVTECDEINTKDAFKTLLSISYTGKNIDQGKDLVDGTMLTGQDIMEYAPPTPPKETGIHRYFVFLFEETNPVTATKDLVRRKFHLATFAEENKLCGPVASNMFRTQY</sequence>
<evidence type="ECO:0000313" key="2">
    <source>
        <dbReference type="Proteomes" id="UP000324222"/>
    </source>
</evidence>
<reference evidence="1 2" key="1">
    <citation type="submission" date="2019-05" db="EMBL/GenBank/DDBJ databases">
        <title>Another draft genome of Portunus trituberculatus and its Hox gene families provides insights of decapod evolution.</title>
        <authorList>
            <person name="Jeong J.-H."/>
            <person name="Song I."/>
            <person name="Kim S."/>
            <person name="Choi T."/>
            <person name="Kim D."/>
            <person name="Ryu S."/>
            <person name="Kim W."/>
        </authorList>
    </citation>
    <scope>NUCLEOTIDE SEQUENCE [LARGE SCALE GENOMIC DNA]</scope>
    <source>
        <tissue evidence="1">Muscle</tissue>
    </source>
</reference>
<dbReference type="InterPro" id="IPR008914">
    <property type="entry name" value="PEBP"/>
</dbReference>
<protein>
    <submittedName>
        <fullName evidence="1">Protein D2</fullName>
    </submittedName>
</protein>
<dbReference type="EMBL" id="VSRR010002403">
    <property type="protein sequence ID" value="MPC31267.1"/>
    <property type="molecule type" value="Genomic_DNA"/>
</dbReference>
<name>A0A5B7ED55_PORTR</name>
<dbReference type="SUPFAM" id="SSF49777">
    <property type="entry name" value="PEBP-like"/>
    <property type="match status" value="1"/>
</dbReference>
<keyword evidence="2" id="KW-1185">Reference proteome</keyword>
<proteinExistence type="predicted"/>
<dbReference type="AlphaFoldDB" id="A0A5B7ED55"/>
<dbReference type="OrthoDB" id="2153661at2759"/>
<organism evidence="1 2">
    <name type="scientific">Portunus trituberculatus</name>
    <name type="common">Swimming crab</name>
    <name type="synonym">Neptunus trituberculatus</name>
    <dbReference type="NCBI Taxonomy" id="210409"/>
    <lineage>
        <taxon>Eukaryota</taxon>
        <taxon>Metazoa</taxon>
        <taxon>Ecdysozoa</taxon>
        <taxon>Arthropoda</taxon>
        <taxon>Crustacea</taxon>
        <taxon>Multicrustacea</taxon>
        <taxon>Malacostraca</taxon>
        <taxon>Eumalacostraca</taxon>
        <taxon>Eucarida</taxon>
        <taxon>Decapoda</taxon>
        <taxon>Pleocyemata</taxon>
        <taxon>Brachyura</taxon>
        <taxon>Eubrachyura</taxon>
        <taxon>Portunoidea</taxon>
        <taxon>Portunidae</taxon>
        <taxon>Portuninae</taxon>
        <taxon>Portunus</taxon>
    </lineage>
</organism>
<dbReference type="Gene3D" id="3.90.280.10">
    <property type="entry name" value="PEBP-like"/>
    <property type="match status" value="1"/>
</dbReference>